<dbReference type="RefSeq" id="WP_034641423.1">
    <property type="nucleotide sequence ID" value="NZ_CBCSJC010000013.1"/>
</dbReference>
<dbReference type="Proteomes" id="UP000027822">
    <property type="component" value="Unassembled WGS sequence"/>
</dbReference>
<comment type="caution">
    <text evidence="5">The sequence shown here is derived from an EMBL/GenBank/DDBJ whole genome shotgun (WGS) entry which is preliminary data.</text>
</comment>
<dbReference type="STRING" id="574376.BAMA_06370"/>
<dbReference type="PANTHER" id="PTHR43176:SF3">
    <property type="entry name" value="3-HYDROXYISOBUTYRYL-COA HYDROLASE, MITOCHONDRIAL"/>
    <property type="match status" value="1"/>
</dbReference>
<dbReference type="OrthoDB" id="9775794at2"/>
<gene>
    <name evidence="5" type="ORF">BAMA_06370</name>
</gene>
<feature type="domain" description="Enoyl-CoA hydratase/isomerase" evidence="4">
    <location>
        <begin position="15"/>
        <end position="345"/>
    </location>
</feature>
<dbReference type="GO" id="GO:0006574">
    <property type="term" value="P:L-valine catabolic process"/>
    <property type="evidence" value="ECO:0007669"/>
    <property type="project" value="TreeGrafter"/>
</dbReference>
<reference evidence="5 6" key="1">
    <citation type="submission" date="2014-06" db="EMBL/GenBank/DDBJ databases">
        <title>Draft genome sequence of Bacillus manliponensis JCM 15802 (MCCC 1A00708).</title>
        <authorList>
            <person name="Lai Q."/>
            <person name="Liu Y."/>
            <person name="Shao Z."/>
        </authorList>
    </citation>
    <scope>NUCLEOTIDE SEQUENCE [LARGE SCALE GENOMIC DNA]</scope>
    <source>
        <strain evidence="5 6">JCM 15802</strain>
    </source>
</reference>
<name>A0A073JSX4_9BACI</name>
<dbReference type="SUPFAM" id="SSF52096">
    <property type="entry name" value="ClpP/crotonase"/>
    <property type="match status" value="1"/>
</dbReference>
<dbReference type="NCBIfam" id="NF004127">
    <property type="entry name" value="PRK05617.1"/>
    <property type="match status" value="1"/>
</dbReference>
<comment type="catalytic activity">
    <reaction evidence="1">
        <text>3-hydroxy-2-methylpropanoyl-CoA + H2O = 3-hydroxy-2-methylpropanoate + CoA + H(+)</text>
        <dbReference type="Rhea" id="RHEA:20888"/>
        <dbReference type="ChEBI" id="CHEBI:11805"/>
        <dbReference type="ChEBI" id="CHEBI:15377"/>
        <dbReference type="ChEBI" id="CHEBI:15378"/>
        <dbReference type="ChEBI" id="CHEBI:57287"/>
        <dbReference type="ChEBI" id="CHEBI:57340"/>
        <dbReference type="EC" id="3.1.2.4"/>
    </reaction>
</comment>
<keyword evidence="3 5" id="KW-0378">Hydrolase</keyword>
<sequence length="350" mass="39568">MTENVLFSIQENGVASITLNRPKALNSISHDMLQPIATKLKEWEHDNTVRIVVVQGAGTKGLCAGGDIKTLYSARENEANRKKAEQFFEEEYELDMFIYKFPKPIVACLDGFVMGGGVGLTYGASHRIVTERTKWAMPEMNIGFFPDVGAAYFLNKAPGYAGRYVALTASVIGAADALYINAAERYMPSERLDHFFNELNKVDWHNTNVQITLQKVLDQHTEQPSKESELHLFQQDIDKHFSFSTIEEIIHSLEKDASPFAQKTKETILAKSPFSLKVTLKQFINGKGKSLEECFATDLILAKNFLKHEDFFEGIRSVVIDKDQNPQYKYKQLSDVTEENVSAFFNLQNT</sequence>
<evidence type="ECO:0000313" key="6">
    <source>
        <dbReference type="Proteomes" id="UP000027822"/>
    </source>
</evidence>
<protein>
    <recommendedName>
        <fullName evidence="2">3-hydroxyisobutyryl-CoA hydrolase</fullName>
        <ecNumber evidence="2">3.1.2.4</ecNumber>
    </recommendedName>
</protein>
<proteinExistence type="predicted"/>
<dbReference type="InterPro" id="IPR029045">
    <property type="entry name" value="ClpP/crotonase-like_dom_sf"/>
</dbReference>
<evidence type="ECO:0000256" key="3">
    <source>
        <dbReference type="ARBA" id="ARBA00022801"/>
    </source>
</evidence>
<dbReference type="eggNOG" id="COG1024">
    <property type="taxonomic scope" value="Bacteria"/>
</dbReference>
<dbReference type="EMBL" id="JOTN01000016">
    <property type="protein sequence ID" value="KEK18184.1"/>
    <property type="molecule type" value="Genomic_DNA"/>
</dbReference>
<dbReference type="Pfam" id="PF16113">
    <property type="entry name" value="ECH_2"/>
    <property type="match status" value="1"/>
</dbReference>
<dbReference type="InterPro" id="IPR032259">
    <property type="entry name" value="HIBYL-CoA-H"/>
</dbReference>
<dbReference type="AlphaFoldDB" id="A0A073JSX4"/>
<dbReference type="GO" id="GO:0003860">
    <property type="term" value="F:3-hydroxyisobutyryl-CoA hydrolase activity"/>
    <property type="evidence" value="ECO:0007669"/>
    <property type="project" value="UniProtKB-EC"/>
</dbReference>
<accession>A0A073JSX4</accession>
<organism evidence="5 6">
    <name type="scientific">Bacillus manliponensis</name>
    <dbReference type="NCBI Taxonomy" id="574376"/>
    <lineage>
        <taxon>Bacteria</taxon>
        <taxon>Bacillati</taxon>
        <taxon>Bacillota</taxon>
        <taxon>Bacilli</taxon>
        <taxon>Bacillales</taxon>
        <taxon>Bacillaceae</taxon>
        <taxon>Bacillus</taxon>
        <taxon>Bacillus cereus group</taxon>
    </lineage>
</organism>
<evidence type="ECO:0000256" key="2">
    <source>
        <dbReference type="ARBA" id="ARBA00011915"/>
    </source>
</evidence>
<dbReference type="InterPro" id="IPR045004">
    <property type="entry name" value="ECH_dom"/>
</dbReference>
<evidence type="ECO:0000256" key="1">
    <source>
        <dbReference type="ARBA" id="ARBA00001709"/>
    </source>
</evidence>
<dbReference type="EC" id="3.1.2.4" evidence="2"/>
<dbReference type="CDD" id="cd06558">
    <property type="entry name" value="crotonase-like"/>
    <property type="match status" value="1"/>
</dbReference>
<dbReference type="Gene3D" id="3.90.226.10">
    <property type="entry name" value="2-enoyl-CoA Hydratase, Chain A, domain 1"/>
    <property type="match status" value="1"/>
</dbReference>
<dbReference type="PANTHER" id="PTHR43176">
    <property type="entry name" value="3-HYDROXYISOBUTYRYL-COA HYDROLASE-RELATED"/>
    <property type="match status" value="1"/>
</dbReference>
<evidence type="ECO:0000313" key="5">
    <source>
        <dbReference type="EMBL" id="KEK18184.1"/>
    </source>
</evidence>
<evidence type="ECO:0000259" key="4">
    <source>
        <dbReference type="Pfam" id="PF16113"/>
    </source>
</evidence>
<keyword evidence="6" id="KW-1185">Reference proteome</keyword>